<evidence type="ECO:0000313" key="2">
    <source>
        <dbReference type="EMBL" id="GAA1191261.1"/>
    </source>
</evidence>
<dbReference type="EMBL" id="BAAALM010000002">
    <property type="protein sequence ID" value="GAA1191261.1"/>
    <property type="molecule type" value="Genomic_DNA"/>
</dbReference>
<reference evidence="2 3" key="1">
    <citation type="journal article" date="2019" name="Int. J. Syst. Evol. Microbiol.">
        <title>The Global Catalogue of Microorganisms (GCM) 10K type strain sequencing project: providing services to taxonomists for standard genome sequencing and annotation.</title>
        <authorList>
            <consortium name="The Broad Institute Genomics Platform"/>
            <consortium name="The Broad Institute Genome Sequencing Center for Infectious Disease"/>
            <person name="Wu L."/>
            <person name="Ma J."/>
        </authorList>
    </citation>
    <scope>NUCLEOTIDE SEQUENCE [LARGE SCALE GENOMIC DNA]</scope>
    <source>
        <strain evidence="2 3">JCM 13022</strain>
    </source>
</reference>
<comment type="caution">
    <text evidence="2">The sequence shown here is derived from an EMBL/GenBank/DDBJ whole genome shotgun (WGS) entry which is preliminary data.</text>
</comment>
<protein>
    <submittedName>
        <fullName evidence="2">Uncharacterized protein</fullName>
    </submittedName>
</protein>
<dbReference type="Proteomes" id="UP001500467">
    <property type="component" value="Unassembled WGS sequence"/>
</dbReference>
<proteinExistence type="predicted"/>
<name>A0ABN1V2Y1_9PSEU</name>
<accession>A0ABN1V2Y1</accession>
<feature type="region of interest" description="Disordered" evidence="1">
    <location>
        <begin position="1"/>
        <end position="32"/>
    </location>
</feature>
<evidence type="ECO:0000313" key="3">
    <source>
        <dbReference type="Proteomes" id="UP001500467"/>
    </source>
</evidence>
<sequence length="124" mass="12805">MQRVPVRADGSGPYTVAVAETESTEQTKAEPTKAHVSAARGFVAEHGAPTRAVVERIGRLGARVVLVGADGAMGDVVVPSTETGTALVEAIDDLEAAAWDSDTVNSTVIGAEHRRTMAGPRARA</sequence>
<organism evidence="2 3">
    <name type="scientific">Prauserella alba</name>
    <dbReference type="NCBI Taxonomy" id="176898"/>
    <lineage>
        <taxon>Bacteria</taxon>
        <taxon>Bacillati</taxon>
        <taxon>Actinomycetota</taxon>
        <taxon>Actinomycetes</taxon>
        <taxon>Pseudonocardiales</taxon>
        <taxon>Pseudonocardiaceae</taxon>
        <taxon>Prauserella</taxon>
    </lineage>
</organism>
<evidence type="ECO:0000256" key="1">
    <source>
        <dbReference type="SAM" id="MobiDB-lite"/>
    </source>
</evidence>
<gene>
    <name evidence="2" type="ORF">GCM10009675_02000</name>
</gene>
<keyword evidence="3" id="KW-1185">Reference proteome</keyword>